<evidence type="ECO:0000313" key="7">
    <source>
        <dbReference type="Proteomes" id="UP000265742"/>
    </source>
</evidence>
<dbReference type="AlphaFoldDB" id="A0A3A1TYC8"/>
<evidence type="ECO:0000256" key="4">
    <source>
        <dbReference type="PROSITE-ProRule" id="PRU00335"/>
    </source>
</evidence>
<dbReference type="PANTHER" id="PTHR47506:SF10">
    <property type="entry name" value="TRANSCRIPTIONAL REGULATORY PROTEIN"/>
    <property type="match status" value="1"/>
</dbReference>
<keyword evidence="1" id="KW-0805">Transcription regulation</keyword>
<dbReference type="Pfam" id="PF00440">
    <property type="entry name" value="TetR_N"/>
    <property type="match status" value="1"/>
</dbReference>
<feature type="domain" description="HTH tetR-type" evidence="5">
    <location>
        <begin position="6"/>
        <end position="66"/>
    </location>
</feature>
<gene>
    <name evidence="6" type="ORF">D1781_14400</name>
</gene>
<dbReference type="PROSITE" id="PS50977">
    <property type="entry name" value="HTH_TETR_2"/>
    <property type="match status" value="1"/>
</dbReference>
<dbReference type="InterPro" id="IPR009057">
    <property type="entry name" value="Homeodomain-like_sf"/>
</dbReference>
<dbReference type="Pfam" id="PF16925">
    <property type="entry name" value="TetR_C_13"/>
    <property type="match status" value="1"/>
</dbReference>
<dbReference type="Gene3D" id="1.10.10.60">
    <property type="entry name" value="Homeodomain-like"/>
    <property type="match status" value="1"/>
</dbReference>
<dbReference type="OrthoDB" id="9805134at2"/>
<dbReference type="PANTHER" id="PTHR47506">
    <property type="entry name" value="TRANSCRIPTIONAL REGULATORY PROTEIN"/>
    <property type="match status" value="1"/>
</dbReference>
<dbReference type="EMBL" id="QXTG01000002">
    <property type="protein sequence ID" value="RIX28598.1"/>
    <property type="molecule type" value="Genomic_DNA"/>
</dbReference>
<name>A0A3A1TYC8_9MICO</name>
<dbReference type="InterPro" id="IPR001647">
    <property type="entry name" value="HTH_TetR"/>
</dbReference>
<proteinExistence type="predicted"/>
<dbReference type="Proteomes" id="UP000265742">
    <property type="component" value="Unassembled WGS sequence"/>
</dbReference>
<evidence type="ECO:0000256" key="3">
    <source>
        <dbReference type="ARBA" id="ARBA00023163"/>
    </source>
</evidence>
<reference evidence="7" key="1">
    <citation type="submission" date="2018-09" db="EMBL/GenBank/DDBJ databases">
        <authorList>
            <person name="Kim I."/>
        </authorList>
    </citation>
    <scope>NUCLEOTIDE SEQUENCE [LARGE SCALE GENOMIC DNA]</scope>
    <source>
        <strain evidence="7">DD4a</strain>
    </source>
</reference>
<accession>A0A3A1TYC8</accession>
<dbReference type="GO" id="GO:0003677">
    <property type="term" value="F:DNA binding"/>
    <property type="evidence" value="ECO:0007669"/>
    <property type="project" value="UniProtKB-UniRule"/>
</dbReference>
<keyword evidence="3" id="KW-0804">Transcription</keyword>
<evidence type="ECO:0000313" key="6">
    <source>
        <dbReference type="EMBL" id="RIX28598.1"/>
    </source>
</evidence>
<protein>
    <submittedName>
        <fullName evidence="6">TetR/AcrR family transcriptional regulator</fullName>
    </submittedName>
</protein>
<dbReference type="RefSeq" id="WP_119482908.1">
    <property type="nucleotide sequence ID" value="NZ_QXTG01000002.1"/>
</dbReference>
<dbReference type="InterPro" id="IPR036271">
    <property type="entry name" value="Tet_transcr_reg_TetR-rel_C_sf"/>
</dbReference>
<dbReference type="InterPro" id="IPR011075">
    <property type="entry name" value="TetR_C"/>
</dbReference>
<evidence type="ECO:0000256" key="1">
    <source>
        <dbReference type="ARBA" id="ARBA00023015"/>
    </source>
</evidence>
<sequence>MPRPRMFDEADVVDRARRTFAETGFAGTSLDDLLEATGLARQSLYNAFGGKKELFMRAFLSDTSSAVDAVSTVMRSAEDPIVRIRTKLVSTAVEHGSAAASPSLFLRAAVELSGSDPEVAATVATAFDDIRADYTACIVDAQHAGEIDAGADAEALGTYFCAVIEGMSTLGRAGVARATLLQMGLTSLTAVPITPLGHERLGTEDGAWT</sequence>
<evidence type="ECO:0000259" key="5">
    <source>
        <dbReference type="PROSITE" id="PS50977"/>
    </source>
</evidence>
<feature type="DNA-binding region" description="H-T-H motif" evidence="4">
    <location>
        <begin position="29"/>
        <end position="48"/>
    </location>
</feature>
<dbReference type="Gene3D" id="1.10.357.10">
    <property type="entry name" value="Tetracycline Repressor, domain 2"/>
    <property type="match status" value="1"/>
</dbReference>
<dbReference type="SUPFAM" id="SSF46689">
    <property type="entry name" value="Homeodomain-like"/>
    <property type="match status" value="1"/>
</dbReference>
<keyword evidence="7" id="KW-1185">Reference proteome</keyword>
<comment type="caution">
    <text evidence="6">The sequence shown here is derived from an EMBL/GenBank/DDBJ whole genome shotgun (WGS) entry which is preliminary data.</text>
</comment>
<evidence type="ECO:0000256" key="2">
    <source>
        <dbReference type="ARBA" id="ARBA00023125"/>
    </source>
</evidence>
<dbReference type="PRINTS" id="PR00455">
    <property type="entry name" value="HTHTETR"/>
</dbReference>
<keyword evidence="2 4" id="KW-0238">DNA-binding</keyword>
<dbReference type="SUPFAM" id="SSF48498">
    <property type="entry name" value="Tetracyclin repressor-like, C-terminal domain"/>
    <property type="match status" value="1"/>
</dbReference>
<organism evidence="6 7">
    <name type="scientific">Amnibacterium setariae</name>
    <dbReference type="NCBI Taxonomy" id="2306585"/>
    <lineage>
        <taxon>Bacteria</taxon>
        <taxon>Bacillati</taxon>
        <taxon>Actinomycetota</taxon>
        <taxon>Actinomycetes</taxon>
        <taxon>Micrococcales</taxon>
        <taxon>Microbacteriaceae</taxon>
        <taxon>Amnibacterium</taxon>
    </lineage>
</organism>